<evidence type="ECO:0000313" key="8">
    <source>
        <dbReference type="Proteomes" id="UP001142489"/>
    </source>
</evidence>
<dbReference type="EMBL" id="JAPFRF010000002">
    <property type="protein sequence ID" value="KAJ7342207.1"/>
    <property type="molecule type" value="Genomic_DNA"/>
</dbReference>
<proteinExistence type="inferred from homology"/>
<dbReference type="Pfam" id="PF00685">
    <property type="entry name" value="Sulfotransfer_1"/>
    <property type="match status" value="1"/>
</dbReference>
<feature type="region of interest" description="Disordered" evidence="5">
    <location>
        <begin position="1"/>
        <end position="23"/>
    </location>
</feature>
<sequence>MADKGLSESPEKQQGETDKTTSKDGLFLYNGGLYPAIISSPETLKLLHTFKARKDDVVLVGYAKTGTNWVAQMLLELEAASGKYDEEEKKQRKQQLEELKIAPYLEFGDPGKFERMEKLPSRRLIKTHLIPHKIPRSIFEQKAKMLVLFRNPKDTAVSYYHFSQGMRLIPNKQPWDTFFSDFINGKVPYGVYLDHIIAWNKYIDDKNIMFVTYEELKENTTLGLKKMANFFEFSVTDQDIQAIIEKTSFKAMKEKGSETHGMAAKSLFRKGIVGDWKSLFTEEQSKEMDRRFEECAAHTKIGQMLKYDVYCKN</sequence>
<feature type="domain" description="Sulfotransferase" evidence="6">
    <location>
        <begin position="54"/>
        <end position="297"/>
    </location>
</feature>
<dbReference type="InterPro" id="IPR000863">
    <property type="entry name" value="Sulfotransferase_dom"/>
</dbReference>
<keyword evidence="2 3" id="KW-0808">Transferase</keyword>
<feature type="compositionally biased region" description="Basic and acidic residues" evidence="5">
    <location>
        <begin position="1"/>
        <end position="22"/>
    </location>
</feature>
<dbReference type="InterPro" id="IPR027417">
    <property type="entry name" value="P-loop_NTPase"/>
</dbReference>
<keyword evidence="4" id="KW-0175">Coiled coil</keyword>
<keyword evidence="8" id="KW-1185">Reference proteome</keyword>
<dbReference type="GO" id="GO:0008146">
    <property type="term" value="F:sulfotransferase activity"/>
    <property type="evidence" value="ECO:0007669"/>
    <property type="project" value="InterPro"/>
</dbReference>
<evidence type="ECO:0000256" key="4">
    <source>
        <dbReference type="SAM" id="Coils"/>
    </source>
</evidence>
<dbReference type="OrthoDB" id="205623at2759"/>
<evidence type="ECO:0000259" key="6">
    <source>
        <dbReference type="Pfam" id="PF00685"/>
    </source>
</evidence>
<dbReference type="Proteomes" id="UP001142489">
    <property type="component" value="Unassembled WGS sequence"/>
</dbReference>
<evidence type="ECO:0000256" key="1">
    <source>
        <dbReference type="ARBA" id="ARBA00005771"/>
    </source>
</evidence>
<comment type="caution">
    <text evidence="7">The sequence shown here is derived from an EMBL/GenBank/DDBJ whole genome shotgun (WGS) entry which is preliminary data.</text>
</comment>
<reference evidence="7" key="1">
    <citation type="journal article" date="2023" name="DNA Res.">
        <title>Chromosome-level genome assembly of Phrynocephalus forsythii using third-generation DNA sequencing and Hi-C analysis.</title>
        <authorList>
            <person name="Qi Y."/>
            <person name="Zhao W."/>
            <person name="Zhao Y."/>
            <person name="Niu C."/>
            <person name="Cao S."/>
            <person name="Zhang Y."/>
        </authorList>
    </citation>
    <scope>NUCLEOTIDE SEQUENCE</scope>
    <source>
        <tissue evidence="7">Muscle</tissue>
    </source>
</reference>
<comment type="similarity">
    <text evidence="1 3">Belongs to the sulfotransferase 1 family.</text>
</comment>
<dbReference type="SUPFAM" id="SSF52540">
    <property type="entry name" value="P-loop containing nucleoside triphosphate hydrolases"/>
    <property type="match status" value="1"/>
</dbReference>
<dbReference type="PANTHER" id="PTHR11783">
    <property type="entry name" value="SULFOTRANSFERASE SULT"/>
    <property type="match status" value="1"/>
</dbReference>
<evidence type="ECO:0000313" key="7">
    <source>
        <dbReference type="EMBL" id="KAJ7342207.1"/>
    </source>
</evidence>
<accession>A0A9Q1B6X8</accession>
<organism evidence="7 8">
    <name type="scientific">Phrynocephalus forsythii</name>
    <dbReference type="NCBI Taxonomy" id="171643"/>
    <lineage>
        <taxon>Eukaryota</taxon>
        <taxon>Metazoa</taxon>
        <taxon>Chordata</taxon>
        <taxon>Craniata</taxon>
        <taxon>Vertebrata</taxon>
        <taxon>Euteleostomi</taxon>
        <taxon>Lepidosauria</taxon>
        <taxon>Squamata</taxon>
        <taxon>Bifurcata</taxon>
        <taxon>Unidentata</taxon>
        <taxon>Episquamata</taxon>
        <taxon>Toxicofera</taxon>
        <taxon>Iguania</taxon>
        <taxon>Acrodonta</taxon>
        <taxon>Agamidae</taxon>
        <taxon>Agaminae</taxon>
        <taxon>Phrynocephalus</taxon>
    </lineage>
</organism>
<evidence type="ECO:0000256" key="5">
    <source>
        <dbReference type="SAM" id="MobiDB-lite"/>
    </source>
</evidence>
<protein>
    <recommendedName>
        <fullName evidence="3">Sulfotransferase</fullName>
        <ecNumber evidence="3">2.8.2.-</ecNumber>
    </recommendedName>
</protein>
<name>A0A9Q1B6X8_9SAUR</name>
<evidence type="ECO:0000256" key="3">
    <source>
        <dbReference type="RuleBase" id="RU361155"/>
    </source>
</evidence>
<dbReference type="Gene3D" id="3.40.50.300">
    <property type="entry name" value="P-loop containing nucleotide triphosphate hydrolases"/>
    <property type="match status" value="1"/>
</dbReference>
<evidence type="ECO:0000256" key="2">
    <source>
        <dbReference type="ARBA" id="ARBA00022679"/>
    </source>
</evidence>
<dbReference type="EC" id="2.8.2.-" evidence="3"/>
<gene>
    <name evidence="7" type="ORF">JRQ81_009663</name>
</gene>
<dbReference type="AlphaFoldDB" id="A0A9Q1B6X8"/>
<feature type="coiled-coil region" evidence="4">
    <location>
        <begin position="70"/>
        <end position="97"/>
    </location>
</feature>